<keyword evidence="2" id="KW-0479">Metal-binding</keyword>
<reference evidence="4" key="1">
    <citation type="submission" date="2017-05" db="UniProtKB">
        <authorList>
            <consortium name="EnsemblMetazoa"/>
        </authorList>
    </citation>
    <scope>IDENTIFICATION</scope>
</reference>
<organism evidence="4">
    <name type="scientific">Amphimedon queenslandica</name>
    <name type="common">Sponge</name>
    <dbReference type="NCBI Taxonomy" id="400682"/>
    <lineage>
        <taxon>Eukaryota</taxon>
        <taxon>Metazoa</taxon>
        <taxon>Porifera</taxon>
        <taxon>Demospongiae</taxon>
        <taxon>Heteroscleromorpha</taxon>
        <taxon>Haplosclerida</taxon>
        <taxon>Niphatidae</taxon>
        <taxon>Amphimedon</taxon>
    </lineage>
</organism>
<dbReference type="PANTHER" id="PTHR23080">
    <property type="entry name" value="THAP DOMAIN PROTEIN"/>
    <property type="match status" value="1"/>
</dbReference>
<evidence type="ECO:0000256" key="2">
    <source>
        <dbReference type="ARBA" id="ARBA00022723"/>
    </source>
</evidence>
<sequence length="134" mass="15146">MNCGFLDLLSDGDTVLADRGFTITHDLAVFGAKLKIPSFTSWKKQLSLAVVEESKLLAKVRIDVERVIGLLKNKYTILQSRLPITLLKKKNDKDYAFIAKKLTVCCALTNLSPSIVPFQITTIYYCLFYFFTIT</sequence>
<name>A0A1X7VJC7_AMPQE</name>
<dbReference type="OrthoDB" id="7331812at2759"/>
<dbReference type="GO" id="GO:0046872">
    <property type="term" value="F:metal ion binding"/>
    <property type="evidence" value="ECO:0007669"/>
    <property type="project" value="UniProtKB-KW"/>
</dbReference>
<comment type="cofactor">
    <cofactor evidence="1">
        <name>a divalent metal cation</name>
        <dbReference type="ChEBI" id="CHEBI:60240"/>
    </cofactor>
</comment>
<protein>
    <recommendedName>
        <fullName evidence="3">DDE Tnp4 domain-containing protein</fullName>
    </recommendedName>
</protein>
<feature type="domain" description="DDE Tnp4" evidence="3">
    <location>
        <begin position="2"/>
        <end position="110"/>
    </location>
</feature>
<evidence type="ECO:0000313" key="4">
    <source>
        <dbReference type="EnsemblMetazoa" id="Aqu2.1.40456_001"/>
    </source>
</evidence>
<dbReference type="InterPro" id="IPR027806">
    <property type="entry name" value="HARBI1_dom"/>
</dbReference>
<dbReference type="STRING" id="400682.A0A1X7VJC7"/>
<evidence type="ECO:0000256" key="1">
    <source>
        <dbReference type="ARBA" id="ARBA00001968"/>
    </source>
</evidence>
<dbReference type="eggNOG" id="ENOG502T22Q">
    <property type="taxonomic scope" value="Eukaryota"/>
</dbReference>
<dbReference type="InParanoid" id="A0A1X7VJC7"/>
<dbReference type="Pfam" id="PF13359">
    <property type="entry name" value="DDE_Tnp_4"/>
    <property type="match status" value="1"/>
</dbReference>
<dbReference type="OMA" id="PRFCQAR"/>
<evidence type="ECO:0000259" key="3">
    <source>
        <dbReference type="Pfam" id="PF13359"/>
    </source>
</evidence>
<dbReference type="EnsemblMetazoa" id="Aqu2.1.40456_001">
    <property type="protein sequence ID" value="Aqu2.1.40456_001"/>
    <property type="gene ID" value="Aqu2.1.40456"/>
</dbReference>
<dbReference type="AlphaFoldDB" id="A0A1X7VJC7"/>
<accession>A0A1X7VJC7</accession>
<proteinExistence type="predicted"/>